<comment type="caution">
    <text evidence="1">The sequence shown here is derived from an EMBL/GenBank/DDBJ whole genome shotgun (WGS) entry which is preliminary data.</text>
</comment>
<evidence type="ECO:0000313" key="2">
    <source>
        <dbReference type="Proteomes" id="UP000177725"/>
    </source>
</evidence>
<organism evidence="1 2">
    <name type="scientific">Candidatus Portnoybacteria bacterium RBG_13_41_18</name>
    <dbReference type="NCBI Taxonomy" id="1801991"/>
    <lineage>
        <taxon>Bacteria</taxon>
        <taxon>Candidatus Portnoyibacteriota</taxon>
    </lineage>
</organism>
<dbReference type="Proteomes" id="UP000177725">
    <property type="component" value="Unassembled WGS sequence"/>
</dbReference>
<reference evidence="1 2" key="1">
    <citation type="journal article" date="2016" name="Nat. Commun.">
        <title>Thousands of microbial genomes shed light on interconnected biogeochemical processes in an aquifer system.</title>
        <authorList>
            <person name="Anantharaman K."/>
            <person name="Brown C.T."/>
            <person name="Hug L.A."/>
            <person name="Sharon I."/>
            <person name="Castelle C.J."/>
            <person name="Probst A.J."/>
            <person name="Thomas B.C."/>
            <person name="Singh A."/>
            <person name="Wilkins M.J."/>
            <person name="Karaoz U."/>
            <person name="Brodie E.L."/>
            <person name="Williams K.H."/>
            <person name="Hubbard S.S."/>
            <person name="Banfield J.F."/>
        </authorList>
    </citation>
    <scope>NUCLEOTIDE SEQUENCE [LARGE SCALE GENOMIC DNA]</scope>
</reference>
<evidence type="ECO:0000313" key="1">
    <source>
        <dbReference type="EMBL" id="OGZ34350.1"/>
    </source>
</evidence>
<dbReference type="AlphaFoldDB" id="A0A1G2F9Q6"/>
<protein>
    <submittedName>
        <fullName evidence="1">Uncharacterized protein</fullName>
    </submittedName>
</protein>
<name>A0A1G2F9Q6_9BACT</name>
<sequence>MSKKAIVFLLVVIALVIVYAYFYKAPAPQDNENPITITNFEECVAAGNPVMESYPRQCGVGDKTFTEIINTTMTEAEARLIAEQTCIKGGEALTSGGIYNANSKTWWFDANLNSTQQGCNPACVVSEETKTAEINWRCTGLIPFGESAGETLRQLFAQKYPIYAETLSIRIEKETENHARGTITFVDGEPGGIFLAAKIGGQWQIVFDGNGQIPCALSSYGFPADMLSDCAE</sequence>
<accession>A0A1G2F9Q6</accession>
<gene>
    <name evidence="1" type="ORF">A2174_03795</name>
</gene>
<proteinExistence type="predicted"/>
<dbReference type="EMBL" id="MHMV01000027">
    <property type="protein sequence ID" value="OGZ34350.1"/>
    <property type="molecule type" value="Genomic_DNA"/>
</dbReference>